<dbReference type="Gene3D" id="1.20.1280.50">
    <property type="match status" value="1"/>
</dbReference>
<evidence type="ECO:0000313" key="4">
    <source>
        <dbReference type="Proteomes" id="UP000244855"/>
    </source>
</evidence>
<feature type="domain" description="F-box" evidence="2">
    <location>
        <begin position="2"/>
        <end position="48"/>
    </location>
</feature>
<dbReference type="SUPFAM" id="SSF81383">
    <property type="entry name" value="F-box domain"/>
    <property type="match status" value="1"/>
</dbReference>
<dbReference type="OrthoDB" id="5359231at2759"/>
<dbReference type="EMBL" id="KZ805315">
    <property type="protein sequence ID" value="PVI05276.1"/>
    <property type="molecule type" value="Genomic_DNA"/>
</dbReference>
<accession>A0A2V1E4K7</accession>
<evidence type="ECO:0000259" key="2">
    <source>
        <dbReference type="PROSITE" id="PS50181"/>
    </source>
</evidence>
<sequence length="648" mass="73983">MTISFDELPFDILFFITSYLSFDDIVSLGHSCRQLRALLHESTLCRRTIETHMRYTQEARQTQNHCRNFVSTQISQGKNTHQFQERQMSYIEAMRSIHEKRYAFSNCLPFSARVVGHAHGFCYRQGTLCILEGTTIRVVDVSNPSRNVEIDLSTTINVFREASTSTHDYNLTLLYFNEDVAAIHYERKMRPSQSCIFAINTKKDPGHEKRILGEITLASSYKLFVRHTAEWLYYGTYSAMGSNGHHEWEIRGVSLKNGQKSRLVLEGFFGTDLSSTVAFEVRDGFFYAVSNQTSFEVEEIDWTSFYHCIRFPLNYRERGDMEINRKVYRRQHMEGPIHDSWTELTIQFDDATGDAKIVESRREWIGSSSRQLRTFYTVDFDCKPTSTSDSGEDGDSVRQVPENDIFTSVLDHRNKPNWAPEQQRLSPTFHSELTPECGTARTFILARTKLKAYNLSSNSFLDLVEDDRCCNNPIAGPCLRIRVGSRRLAPLDWRAPGHGYIPSQSPGNYLGPKGDVVYRHSSIKMWPPPASTCKCSQRLHSILNPPLPNTSVSSSSYNRYIVGSVDEYGLVYMLRPGRPSGPSDENALGVVVMVSFTRDSSLASPRSMVDGSVTAGSGHHHERRAEKDEHDPFYWQWQPRVCKNGVCC</sequence>
<name>A0A2V1E4K7_9PLEO</name>
<evidence type="ECO:0000256" key="1">
    <source>
        <dbReference type="SAM" id="MobiDB-lite"/>
    </source>
</evidence>
<protein>
    <recommendedName>
        <fullName evidence="2">F-box domain-containing protein</fullName>
    </recommendedName>
</protein>
<dbReference type="PROSITE" id="PS50181">
    <property type="entry name" value="FBOX"/>
    <property type="match status" value="1"/>
</dbReference>
<proteinExistence type="predicted"/>
<organism evidence="3 4">
    <name type="scientific">Periconia macrospinosa</name>
    <dbReference type="NCBI Taxonomy" id="97972"/>
    <lineage>
        <taxon>Eukaryota</taxon>
        <taxon>Fungi</taxon>
        <taxon>Dikarya</taxon>
        <taxon>Ascomycota</taxon>
        <taxon>Pezizomycotina</taxon>
        <taxon>Dothideomycetes</taxon>
        <taxon>Pleosporomycetidae</taxon>
        <taxon>Pleosporales</taxon>
        <taxon>Massarineae</taxon>
        <taxon>Periconiaceae</taxon>
        <taxon>Periconia</taxon>
    </lineage>
</organism>
<evidence type="ECO:0000313" key="3">
    <source>
        <dbReference type="EMBL" id="PVI05276.1"/>
    </source>
</evidence>
<dbReference type="Pfam" id="PF12937">
    <property type="entry name" value="F-box-like"/>
    <property type="match status" value="1"/>
</dbReference>
<dbReference type="InterPro" id="IPR001810">
    <property type="entry name" value="F-box_dom"/>
</dbReference>
<gene>
    <name evidence="3" type="ORF">DM02DRAFT_610875</name>
</gene>
<dbReference type="Proteomes" id="UP000244855">
    <property type="component" value="Unassembled WGS sequence"/>
</dbReference>
<keyword evidence="4" id="KW-1185">Reference proteome</keyword>
<reference evidence="3 4" key="1">
    <citation type="journal article" date="2018" name="Sci. Rep.">
        <title>Comparative genomics provides insights into the lifestyle and reveals functional heterogeneity of dark septate endophytic fungi.</title>
        <authorList>
            <person name="Knapp D.G."/>
            <person name="Nemeth J.B."/>
            <person name="Barry K."/>
            <person name="Hainaut M."/>
            <person name="Henrissat B."/>
            <person name="Johnson J."/>
            <person name="Kuo A."/>
            <person name="Lim J.H.P."/>
            <person name="Lipzen A."/>
            <person name="Nolan M."/>
            <person name="Ohm R.A."/>
            <person name="Tamas L."/>
            <person name="Grigoriev I.V."/>
            <person name="Spatafora J.W."/>
            <person name="Nagy L.G."/>
            <person name="Kovacs G.M."/>
        </authorList>
    </citation>
    <scope>NUCLEOTIDE SEQUENCE [LARGE SCALE GENOMIC DNA]</scope>
    <source>
        <strain evidence="3 4">DSE2036</strain>
    </source>
</reference>
<feature type="region of interest" description="Disordered" evidence="1">
    <location>
        <begin position="602"/>
        <end position="625"/>
    </location>
</feature>
<dbReference type="InterPro" id="IPR036047">
    <property type="entry name" value="F-box-like_dom_sf"/>
</dbReference>
<dbReference type="AlphaFoldDB" id="A0A2V1E4K7"/>
<dbReference type="STRING" id="97972.A0A2V1E4K7"/>